<gene>
    <name evidence="1" type="ORF">Lepto782_23710</name>
</gene>
<protein>
    <submittedName>
        <fullName evidence="1">Uncharacterized protein</fullName>
    </submittedName>
</protein>
<keyword evidence="1" id="KW-0614">Plasmid</keyword>
<dbReference type="AlphaFoldDB" id="A0AAP9WGD7"/>
<proteinExistence type="predicted"/>
<evidence type="ECO:0000313" key="1">
    <source>
        <dbReference type="EMBL" id="QOI45183.1"/>
    </source>
</evidence>
<reference evidence="1" key="1">
    <citation type="submission" date="2019-09" db="EMBL/GenBank/DDBJ databases">
        <title>Comparative Genomics of Leptospira interrogans Reveals Genome Plasticity - A Common Adaptive Strategy for Survival in Various Hosts.</title>
        <authorList>
            <person name="Ramli S.R."/>
            <person name="Bunk B."/>
            <person name="Goris M."/>
            <person name="Bhuju S."/>
            <person name="Jarek M."/>
            <person name="Sproer C."/>
            <person name="Mustakim S."/>
            <person name="Strommenger B."/>
            <person name="Pessler F."/>
        </authorList>
    </citation>
    <scope>NUCLEOTIDE SEQUENCE</scope>
    <source>
        <strain evidence="1">782</strain>
        <plasmid evidence="1">p5</plasmid>
    </source>
</reference>
<dbReference type="RefSeq" id="WP_192505777.1">
    <property type="nucleotide sequence ID" value="NZ_CP043889.1"/>
</dbReference>
<dbReference type="EMBL" id="CP043889">
    <property type="protein sequence ID" value="QOI45183.1"/>
    <property type="molecule type" value="Genomic_DNA"/>
</dbReference>
<accession>A0AAP9WGD7</accession>
<organism evidence="1 2">
    <name type="scientific">Leptospira interrogans serovar Canicola</name>
    <dbReference type="NCBI Taxonomy" id="211880"/>
    <lineage>
        <taxon>Bacteria</taxon>
        <taxon>Pseudomonadati</taxon>
        <taxon>Spirochaetota</taxon>
        <taxon>Spirochaetia</taxon>
        <taxon>Leptospirales</taxon>
        <taxon>Leptospiraceae</taxon>
        <taxon>Leptospira</taxon>
    </lineage>
</organism>
<dbReference type="Proteomes" id="UP000663124">
    <property type="component" value="Plasmid p5"/>
</dbReference>
<name>A0AAP9WGD7_LEPIR</name>
<sequence length="311" mass="35464">MPSPSSNLSLFISIDLVGSTAFKNGYRKIGNEQPWLDFFESFYRDVPNQLKSFIGAEKSYCPIIWKTVGDEIVFTCSITKKDQCKNIILGLYNTIIKYHRELALRGLSLKIKATAWLVGFPVINAKIKIEDGSGVRDDYIGPSIDIGFRLTKYADSRNLIISVELAYVLSDTLTSSDEDTLLGGLFLEKEEILKGAFNGIPYPIFSIKIQDEFEKSRLNVFKKTKVENVDLKNYCKEYIKQVNDPYVIVLPYIKCQNEEPYNGIPEAHEEVIQNLLKKEMGDYEKNRKPEGILETGEEKLEVSDEIKKLNN</sequence>
<geneLocation type="plasmid" evidence="1 2">
    <name>p5</name>
</geneLocation>
<evidence type="ECO:0000313" key="2">
    <source>
        <dbReference type="Proteomes" id="UP000663124"/>
    </source>
</evidence>